<gene>
    <name evidence="2" type="ORF">CGL51_07955</name>
    <name evidence="3" type="ORF">CGL52_08505</name>
</gene>
<dbReference type="SUPFAM" id="SSF116726">
    <property type="entry name" value="TrkA C-terminal domain-like"/>
    <property type="match status" value="1"/>
</dbReference>
<dbReference type="PROSITE" id="PS51202">
    <property type="entry name" value="RCK_C"/>
    <property type="match status" value="1"/>
</dbReference>
<dbReference type="GO" id="GO:0008324">
    <property type="term" value="F:monoatomic cation transmembrane transporter activity"/>
    <property type="evidence" value="ECO:0007669"/>
    <property type="project" value="InterPro"/>
</dbReference>
<evidence type="ECO:0000259" key="1">
    <source>
        <dbReference type="PROSITE" id="PS51202"/>
    </source>
</evidence>
<dbReference type="InterPro" id="IPR036291">
    <property type="entry name" value="NAD(P)-bd_dom_sf"/>
</dbReference>
<dbReference type="InterPro" id="IPR036721">
    <property type="entry name" value="RCK_C_sf"/>
</dbReference>
<dbReference type="Gene3D" id="3.40.50.720">
    <property type="entry name" value="NAD(P)-binding Rossmann-like Domain"/>
    <property type="match status" value="1"/>
</dbReference>
<sequence>MAREALILDSNDELAQQLAAVLTENGYVVRILATKDRAKVFEKIPVYIHTLLENYEKTIKEIDFSHVEIAVFSSPNDVLNLTLAKIARSNGVPMVIITARTSSVIKQAEEMGITAIIPYHCVISRLLRILNLKFTKIMPIRDNISMLEMLITSDSKILGKTIAELEEEIGGKVSVIRGGELLTAGEAELQEGDYLIAVGYHTELQKITE</sequence>
<evidence type="ECO:0000313" key="2">
    <source>
        <dbReference type="EMBL" id="RFA95258.1"/>
    </source>
</evidence>
<dbReference type="EMBL" id="NMUF01000022">
    <property type="protein sequence ID" value="RFA97776.1"/>
    <property type="molecule type" value="Genomic_DNA"/>
</dbReference>
<feature type="domain" description="RCK C-terminal" evidence="1">
    <location>
        <begin position="134"/>
        <end position="209"/>
    </location>
</feature>
<dbReference type="Gene3D" id="3.30.70.1450">
    <property type="entry name" value="Regulator of K+ conductance, C-terminal domain"/>
    <property type="match status" value="1"/>
</dbReference>
<dbReference type="InterPro" id="IPR003148">
    <property type="entry name" value="RCK_N"/>
</dbReference>
<name>A0A371QXT2_9CREN</name>
<dbReference type="Proteomes" id="UP000256877">
    <property type="component" value="Unassembled WGS sequence"/>
</dbReference>
<dbReference type="Pfam" id="PF02254">
    <property type="entry name" value="TrkA_N"/>
    <property type="match status" value="1"/>
</dbReference>
<dbReference type="AlphaFoldDB" id="A0A371QXT2"/>
<proteinExistence type="predicted"/>
<dbReference type="Pfam" id="PF02080">
    <property type="entry name" value="TrkA_C"/>
    <property type="match status" value="1"/>
</dbReference>
<dbReference type="EMBL" id="NMUE01000024">
    <property type="protein sequence ID" value="RFA95258.1"/>
    <property type="molecule type" value="Genomic_DNA"/>
</dbReference>
<organism evidence="2 5">
    <name type="scientific">Pyrobaculum aerophilum</name>
    <dbReference type="NCBI Taxonomy" id="13773"/>
    <lineage>
        <taxon>Archaea</taxon>
        <taxon>Thermoproteota</taxon>
        <taxon>Thermoprotei</taxon>
        <taxon>Thermoproteales</taxon>
        <taxon>Thermoproteaceae</taxon>
        <taxon>Pyrobaculum</taxon>
    </lineage>
</organism>
<accession>A0A371QXT2</accession>
<dbReference type="Proteomes" id="UP000257123">
    <property type="component" value="Unassembled WGS sequence"/>
</dbReference>
<dbReference type="GO" id="GO:0006813">
    <property type="term" value="P:potassium ion transport"/>
    <property type="evidence" value="ECO:0007669"/>
    <property type="project" value="InterPro"/>
</dbReference>
<comment type="caution">
    <text evidence="2">The sequence shown here is derived from an EMBL/GenBank/DDBJ whole genome shotgun (WGS) entry which is preliminary data.</text>
</comment>
<dbReference type="OrthoDB" id="26991at2157"/>
<evidence type="ECO:0000313" key="5">
    <source>
        <dbReference type="Proteomes" id="UP000257123"/>
    </source>
</evidence>
<evidence type="ECO:0000313" key="4">
    <source>
        <dbReference type="Proteomes" id="UP000256877"/>
    </source>
</evidence>
<dbReference type="InterPro" id="IPR006037">
    <property type="entry name" value="RCK_C"/>
</dbReference>
<reference evidence="4 5" key="1">
    <citation type="submission" date="2017-07" db="EMBL/GenBank/DDBJ databases">
        <title>Draft genome sequence of aerobic hyperthermophilic archaea, Pyrobaculum aerophilum YKB31 and YKB32.</title>
        <authorList>
            <person name="Mochizuki T."/>
            <person name="Berliner A.J."/>
            <person name="Yoshida-Takashima Y."/>
            <person name="Takaki Y."/>
            <person name="Nunoura T."/>
            <person name="Takai K."/>
        </authorList>
    </citation>
    <scope>NUCLEOTIDE SEQUENCE [LARGE SCALE GENOMIC DNA]</scope>
    <source>
        <strain evidence="2 5">YKB31</strain>
        <strain evidence="3 4">YKB32</strain>
    </source>
</reference>
<dbReference type="SUPFAM" id="SSF51735">
    <property type="entry name" value="NAD(P)-binding Rossmann-fold domains"/>
    <property type="match status" value="1"/>
</dbReference>
<protein>
    <submittedName>
        <fullName evidence="2">Portal protein</fullName>
    </submittedName>
</protein>
<dbReference type="RefSeq" id="WP_116421336.1">
    <property type="nucleotide sequence ID" value="NZ_NMUE01000024.1"/>
</dbReference>
<evidence type="ECO:0000313" key="3">
    <source>
        <dbReference type="EMBL" id="RFA97776.1"/>
    </source>
</evidence>